<feature type="region of interest" description="Disordered" evidence="10">
    <location>
        <begin position="85"/>
        <end position="121"/>
    </location>
</feature>
<evidence type="ECO:0000256" key="2">
    <source>
        <dbReference type="ARBA" id="ARBA00006742"/>
    </source>
</evidence>
<organism evidence="12 13">
    <name type="scientific">Terrabacter terrigena</name>
    <dbReference type="NCBI Taxonomy" id="574718"/>
    <lineage>
        <taxon>Bacteria</taxon>
        <taxon>Bacillati</taxon>
        <taxon>Actinomycetota</taxon>
        <taxon>Actinomycetes</taxon>
        <taxon>Micrococcales</taxon>
        <taxon>Intrasporangiaceae</taxon>
        <taxon>Terrabacter</taxon>
    </lineage>
</organism>
<keyword evidence="8" id="KW-0811">Translocation</keyword>
<comment type="similarity">
    <text evidence="2">Belongs to the YajC family.</text>
</comment>
<comment type="subcellular location">
    <subcellularLocation>
        <location evidence="1">Cell membrane</location>
        <topology evidence="1">Single-pass membrane protein</topology>
    </subcellularLocation>
</comment>
<evidence type="ECO:0000313" key="12">
    <source>
        <dbReference type="EMBL" id="MFD1053914.1"/>
    </source>
</evidence>
<dbReference type="NCBIfam" id="TIGR00739">
    <property type="entry name" value="yajC"/>
    <property type="match status" value="1"/>
</dbReference>
<evidence type="ECO:0000313" key="13">
    <source>
        <dbReference type="Proteomes" id="UP001597046"/>
    </source>
</evidence>
<keyword evidence="3" id="KW-0813">Transport</keyword>
<name>A0ABW3MWV1_9MICO</name>
<sequence>MNNNGAFSLLIFALPLLLLGWLFFTQNKRMKQMREFSSSLNVGDHVVTSSGVYGTVKHLDDSTAWLEIAEGTTVRFDRRAIAMKQADAASTPGAPAAQGTTGNDTVPDDATDAPGPQQNGQ</sequence>
<keyword evidence="7 11" id="KW-1133">Transmembrane helix</keyword>
<feature type="transmembrane region" description="Helical" evidence="11">
    <location>
        <begin position="6"/>
        <end position="24"/>
    </location>
</feature>
<keyword evidence="9 11" id="KW-0472">Membrane</keyword>
<proteinExistence type="inferred from homology"/>
<dbReference type="Proteomes" id="UP001597046">
    <property type="component" value="Unassembled WGS sequence"/>
</dbReference>
<evidence type="ECO:0000256" key="5">
    <source>
        <dbReference type="ARBA" id="ARBA00022692"/>
    </source>
</evidence>
<comment type="caution">
    <text evidence="12">The sequence shown here is derived from an EMBL/GenBank/DDBJ whole genome shotgun (WGS) entry which is preliminary data.</text>
</comment>
<protein>
    <submittedName>
        <fullName evidence="12">Preprotein translocase subunit YajC</fullName>
    </submittedName>
</protein>
<evidence type="ECO:0000256" key="8">
    <source>
        <dbReference type="ARBA" id="ARBA00023010"/>
    </source>
</evidence>
<reference evidence="13" key="1">
    <citation type="journal article" date="2019" name="Int. J. Syst. Evol. Microbiol.">
        <title>The Global Catalogue of Microorganisms (GCM) 10K type strain sequencing project: providing services to taxonomists for standard genome sequencing and annotation.</title>
        <authorList>
            <consortium name="The Broad Institute Genomics Platform"/>
            <consortium name="The Broad Institute Genome Sequencing Center for Infectious Disease"/>
            <person name="Wu L."/>
            <person name="Ma J."/>
        </authorList>
    </citation>
    <scope>NUCLEOTIDE SEQUENCE [LARGE SCALE GENOMIC DNA]</scope>
    <source>
        <strain evidence="13">CCUG 57508</strain>
    </source>
</reference>
<evidence type="ECO:0000256" key="4">
    <source>
        <dbReference type="ARBA" id="ARBA00022475"/>
    </source>
</evidence>
<evidence type="ECO:0000256" key="10">
    <source>
        <dbReference type="SAM" id="MobiDB-lite"/>
    </source>
</evidence>
<accession>A0ABW3MWV1</accession>
<dbReference type="PANTHER" id="PTHR33909:SF1">
    <property type="entry name" value="SEC TRANSLOCON ACCESSORY COMPLEX SUBUNIT YAJC"/>
    <property type="match status" value="1"/>
</dbReference>
<gene>
    <name evidence="12" type="primary">yajC</name>
    <name evidence="12" type="ORF">ACFQ2V_06305</name>
</gene>
<keyword evidence="4" id="KW-1003">Cell membrane</keyword>
<feature type="compositionally biased region" description="Low complexity" evidence="10">
    <location>
        <begin position="85"/>
        <end position="102"/>
    </location>
</feature>
<dbReference type="EMBL" id="JBHTKH010000003">
    <property type="protein sequence ID" value="MFD1053914.1"/>
    <property type="molecule type" value="Genomic_DNA"/>
</dbReference>
<keyword evidence="5 11" id="KW-0812">Transmembrane</keyword>
<evidence type="ECO:0000256" key="6">
    <source>
        <dbReference type="ARBA" id="ARBA00022927"/>
    </source>
</evidence>
<dbReference type="RefSeq" id="WP_386051773.1">
    <property type="nucleotide sequence ID" value="NZ_JBHTKH010000003.1"/>
</dbReference>
<keyword evidence="6" id="KW-0653">Protein transport</keyword>
<evidence type="ECO:0000256" key="1">
    <source>
        <dbReference type="ARBA" id="ARBA00004162"/>
    </source>
</evidence>
<evidence type="ECO:0000256" key="3">
    <source>
        <dbReference type="ARBA" id="ARBA00022448"/>
    </source>
</evidence>
<dbReference type="PANTHER" id="PTHR33909">
    <property type="entry name" value="SEC TRANSLOCON ACCESSORY COMPLEX SUBUNIT YAJC"/>
    <property type="match status" value="1"/>
</dbReference>
<evidence type="ECO:0000256" key="7">
    <source>
        <dbReference type="ARBA" id="ARBA00022989"/>
    </source>
</evidence>
<dbReference type="InterPro" id="IPR003849">
    <property type="entry name" value="Preprotein_translocase_YajC"/>
</dbReference>
<keyword evidence="13" id="KW-1185">Reference proteome</keyword>
<evidence type="ECO:0000256" key="11">
    <source>
        <dbReference type="SAM" id="Phobius"/>
    </source>
</evidence>
<dbReference type="SMART" id="SM01323">
    <property type="entry name" value="YajC"/>
    <property type="match status" value="1"/>
</dbReference>
<dbReference type="Pfam" id="PF02699">
    <property type="entry name" value="YajC"/>
    <property type="match status" value="1"/>
</dbReference>
<evidence type="ECO:0000256" key="9">
    <source>
        <dbReference type="ARBA" id="ARBA00023136"/>
    </source>
</evidence>